<accession>A0A7X0LME4</accession>
<gene>
    <name evidence="2" type="ORF">HNQ40_002744</name>
</gene>
<dbReference type="NCBIfam" id="TIGR02595">
    <property type="entry name" value="PEP_CTERM"/>
    <property type="match status" value="1"/>
</dbReference>
<dbReference type="InterPro" id="IPR029062">
    <property type="entry name" value="Class_I_gatase-like"/>
</dbReference>
<comment type="caution">
    <text evidence="2">The sequence shown here is derived from an EMBL/GenBank/DDBJ whole genome shotgun (WGS) entry which is preliminary data.</text>
</comment>
<protein>
    <recommendedName>
        <fullName evidence="4">PEP-CTERM protein-sorting domain-containing protein</fullName>
    </recommendedName>
</protein>
<dbReference type="Proteomes" id="UP000541810">
    <property type="component" value="Unassembled WGS sequence"/>
</dbReference>
<dbReference type="AlphaFoldDB" id="A0A7X0LME4"/>
<reference evidence="2 3" key="1">
    <citation type="submission" date="2020-08" db="EMBL/GenBank/DDBJ databases">
        <title>Genomic Encyclopedia of Type Strains, Phase IV (KMG-IV): sequencing the most valuable type-strain genomes for metagenomic binning, comparative biology and taxonomic classification.</title>
        <authorList>
            <person name="Goeker M."/>
        </authorList>
    </citation>
    <scope>NUCLEOTIDE SEQUENCE [LARGE SCALE GENOMIC DNA]</scope>
    <source>
        <strain evidence="2 3">DSM 103725</strain>
    </source>
</reference>
<evidence type="ECO:0000313" key="2">
    <source>
        <dbReference type="EMBL" id="MBB6430938.1"/>
    </source>
</evidence>
<organism evidence="2 3">
    <name type="scientific">Algisphaera agarilytica</name>
    <dbReference type="NCBI Taxonomy" id="1385975"/>
    <lineage>
        <taxon>Bacteria</taxon>
        <taxon>Pseudomonadati</taxon>
        <taxon>Planctomycetota</taxon>
        <taxon>Phycisphaerae</taxon>
        <taxon>Phycisphaerales</taxon>
        <taxon>Phycisphaeraceae</taxon>
        <taxon>Algisphaera</taxon>
    </lineage>
</organism>
<dbReference type="Gene3D" id="3.40.50.880">
    <property type="match status" value="1"/>
</dbReference>
<sequence length="358" mass="37638">MKIRVLLRTALLFSGVFATSFSSAEGQEAGSVLFVRGADRSGGFLEAGNDNSRTEQLADISNQSQSGGNHGWFEFATLLESNGYLIEQAKEPLESGAPSTGQTTGAALSLDGSFSVIDRFGSSPGSTRQLSDYDAVVFGSNNAVYGSSQIDAVESYIRGGGGALFISDANFGSSWSDASNSDQQFLDRFGLIVNQDRGTTVHSSAEVPGTPNDYSQNDHPILNGVDAFDGEGVTPFQIGTLTNGVTAEILVKAEGNTSDNTGTSTRGASRPVTDNDAALLIALADAGRIAGHFDRNTFFNANGAGSSLFETQDRRQGVVLDNDEYALNLVGWVVNIPEPTSFALLCSGGLLLLRRRCG</sequence>
<keyword evidence="3" id="KW-1185">Reference proteome</keyword>
<dbReference type="EMBL" id="JACHGY010000001">
    <property type="protein sequence ID" value="MBB6430938.1"/>
    <property type="molecule type" value="Genomic_DNA"/>
</dbReference>
<feature type="signal peptide" evidence="1">
    <location>
        <begin position="1"/>
        <end position="24"/>
    </location>
</feature>
<evidence type="ECO:0000256" key="1">
    <source>
        <dbReference type="SAM" id="SignalP"/>
    </source>
</evidence>
<keyword evidence="1" id="KW-0732">Signal</keyword>
<proteinExistence type="predicted"/>
<dbReference type="SUPFAM" id="SSF52317">
    <property type="entry name" value="Class I glutamine amidotransferase-like"/>
    <property type="match status" value="1"/>
</dbReference>
<evidence type="ECO:0008006" key="4">
    <source>
        <dbReference type="Google" id="ProtNLM"/>
    </source>
</evidence>
<name>A0A7X0LME4_9BACT</name>
<evidence type="ECO:0000313" key="3">
    <source>
        <dbReference type="Proteomes" id="UP000541810"/>
    </source>
</evidence>
<dbReference type="InterPro" id="IPR013424">
    <property type="entry name" value="Ice-binding_C"/>
</dbReference>
<feature type="chain" id="PRO_5030870386" description="PEP-CTERM protein-sorting domain-containing protein" evidence="1">
    <location>
        <begin position="25"/>
        <end position="358"/>
    </location>
</feature>